<comment type="catalytic activity">
    <reaction evidence="8">
        <text>L-homoserine + ATP = O-phospho-L-homoserine + ADP + H(+)</text>
        <dbReference type="Rhea" id="RHEA:13985"/>
        <dbReference type="ChEBI" id="CHEBI:15378"/>
        <dbReference type="ChEBI" id="CHEBI:30616"/>
        <dbReference type="ChEBI" id="CHEBI:57476"/>
        <dbReference type="ChEBI" id="CHEBI:57590"/>
        <dbReference type="ChEBI" id="CHEBI:456216"/>
        <dbReference type="EC" id="2.7.1.39"/>
    </reaction>
</comment>
<dbReference type="InterPro" id="IPR011009">
    <property type="entry name" value="Kinase-like_dom_sf"/>
</dbReference>
<keyword evidence="1 8" id="KW-0028">Amino-acid biosynthesis</keyword>
<dbReference type="NCBIfam" id="NF003558">
    <property type="entry name" value="PRK05231.1"/>
    <property type="match status" value="1"/>
</dbReference>
<dbReference type="GO" id="GO:0005524">
    <property type="term" value="F:ATP binding"/>
    <property type="evidence" value="ECO:0007669"/>
    <property type="project" value="UniProtKB-KW"/>
</dbReference>
<evidence type="ECO:0000256" key="1">
    <source>
        <dbReference type="ARBA" id="ARBA00022605"/>
    </source>
</evidence>
<dbReference type="AlphaFoldDB" id="A0A840MMM8"/>
<evidence type="ECO:0000259" key="10">
    <source>
        <dbReference type="Pfam" id="PF01636"/>
    </source>
</evidence>
<comment type="similarity">
    <text evidence="7 8">Belongs to the pseudomonas-type ThrB family.</text>
</comment>
<organism evidence="11 12">
    <name type="scientific">Chitinivorax tropicus</name>
    <dbReference type="NCBI Taxonomy" id="714531"/>
    <lineage>
        <taxon>Bacteria</taxon>
        <taxon>Pseudomonadati</taxon>
        <taxon>Pseudomonadota</taxon>
        <taxon>Betaproteobacteria</taxon>
        <taxon>Chitinivorax</taxon>
    </lineage>
</organism>
<dbReference type="Proteomes" id="UP000575898">
    <property type="component" value="Unassembled WGS sequence"/>
</dbReference>
<dbReference type="InterPro" id="IPR005280">
    <property type="entry name" value="Homoserine_kinase_II"/>
</dbReference>
<reference evidence="11 12" key="1">
    <citation type="submission" date="2020-08" db="EMBL/GenBank/DDBJ databases">
        <title>Genomic Encyclopedia of Type Strains, Phase IV (KMG-IV): sequencing the most valuable type-strain genomes for metagenomic binning, comparative biology and taxonomic classification.</title>
        <authorList>
            <person name="Goeker M."/>
        </authorList>
    </citation>
    <scope>NUCLEOTIDE SEQUENCE [LARGE SCALE GENOMIC DNA]</scope>
    <source>
        <strain evidence="11 12">DSM 27165</strain>
    </source>
</reference>
<feature type="domain" description="Aminoglycoside phosphotransferase" evidence="10">
    <location>
        <begin position="27"/>
        <end position="253"/>
    </location>
</feature>
<dbReference type="EC" id="2.7.1.39" evidence="8 9"/>
<accession>A0A840MMM8</accession>
<sequence length="314" mass="35449">MSVFTPVSAAQMAERLKNYSIGSLVELQGILAGIENTNYFLTTTHGRYVLTLFEKLKLHELPFYINLMAHLAKHGVACPAPIADVRDTYLAELNGRPSCIVTCLKGEAVMAPEALHCAQIGEVLAEMHMAGQTYDGRMSNPRGPAWWTATAPEVYPYMSADAVHVLRDEVRFQSRHRFDKLPTGAIHADLFRDNVLFDGDRIGGVIDFYFACNDLLLYDVAITVNDWCVTDDGDIDSDKARALLASYHAIRPFRDEEADNWGVMLRAAALRFWVSRLYDFHKPRPSELNKPKDPAHFERVLKKHVARDPSKLWL</sequence>
<evidence type="ECO:0000256" key="3">
    <source>
        <dbReference type="ARBA" id="ARBA00022697"/>
    </source>
</evidence>
<evidence type="ECO:0000256" key="9">
    <source>
        <dbReference type="NCBIfam" id="TIGR00938"/>
    </source>
</evidence>
<dbReference type="EMBL" id="JACHHY010000006">
    <property type="protein sequence ID" value="MBB5017982.1"/>
    <property type="molecule type" value="Genomic_DNA"/>
</dbReference>
<evidence type="ECO:0000256" key="6">
    <source>
        <dbReference type="ARBA" id="ARBA00022840"/>
    </source>
</evidence>
<dbReference type="GO" id="GO:0009088">
    <property type="term" value="P:threonine biosynthetic process"/>
    <property type="evidence" value="ECO:0007669"/>
    <property type="project" value="UniProtKB-UniRule"/>
</dbReference>
<comment type="caution">
    <text evidence="11">The sequence shown here is derived from an EMBL/GenBank/DDBJ whole genome shotgun (WGS) entry which is preliminary data.</text>
</comment>
<dbReference type="PANTHER" id="PTHR21064:SF6">
    <property type="entry name" value="AMINOGLYCOSIDE PHOSPHOTRANSFERASE DOMAIN-CONTAINING PROTEIN"/>
    <property type="match status" value="1"/>
</dbReference>
<dbReference type="PANTHER" id="PTHR21064">
    <property type="entry name" value="AMINOGLYCOSIDE PHOSPHOTRANSFERASE DOMAIN-CONTAINING PROTEIN-RELATED"/>
    <property type="match status" value="1"/>
</dbReference>
<name>A0A840MMM8_9PROT</name>
<comment type="pathway">
    <text evidence="8">Amino-acid biosynthesis; L-threonine biosynthesis; L-threonine from L-aspartate: step 4/5.</text>
</comment>
<dbReference type="InterPro" id="IPR002575">
    <property type="entry name" value="Aminoglycoside_PTrfase"/>
</dbReference>
<keyword evidence="2 8" id="KW-0808">Transferase</keyword>
<dbReference type="Gene3D" id="3.30.200.20">
    <property type="entry name" value="Phosphorylase Kinase, domain 1"/>
    <property type="match status" value="1"/>
</dbReference>
<keyword evidence="4 8" id="KW-0547">Nucleotide-binding</keyword>
<dbReference type="NCBIfam" id="TIGR00938">
    <property type="entry name" value="thrB_alt"/>
    <property type="match status" value="1"/>
</dbReference>
<evidence type="ECO:0000256" key="8">
    <source>
        <dbReference type="HAMAP-Rule" id="MF_00301"/>
    </source>
</evidence>
<evidence type="ECO:0000313" key="11">
    <source>
        <dbReference type="EMBL" id="MBB5017982.1"/>
    </source>
</evidence>
<dbReference type="UniPathway" id="UPA00050">
    <property type="reaction ID" value="UER00064"/>
</dbReference>
<proteinExistence type="inferred from homology"/>
<evidence type="ECO:0000256" key="2">
    <source>
        <dbReference type="ARBA" id="ARBA00022679"/>
    </source>
</evidence>
<dbReference type="InterPro" id="IPR050249">
    <property type="entry name" value="Pseudomonas-type_ThrB"/>
</dbReference>
<keyword evidence="5 8" id="KW-0418">Kinase</keyword>
<dbReference type="RefSeq" id="WP_184036579.1">
    <property type="nucleotide sequence ID" value="NZ_JACHHY010000006.1"/>
</dbReference>
<dbReference type="Gene3D" id="3.90.1200.10">
    <property type="match status" value="1"/>
</dbReference>
<dbReference type="Pfam" id="PF01636">
    <property type="entry name" value="APH"/>
    <property type="match status" value="1"/>
</dbReference>
<evidence type="ECO:0000256" key="4">
    <source>
        <dbReference type="ARBA" id="ARBA00022741"/>
    </source>
</evidence>
<dbReference type="CDD" id="cd05153">
    <property type="entry name" value="HomoserineK_II"/>
    <property type="match status" value="1"/>
</dbReference>
<protein>
    <recommendedName>
        <fullName evidence="8 9">Homoserine kinase</fullName>
        <shortName evidence="8">HK</shortName>
        <shortName evidence="8">HSK</shortName>
        <ecNumber evidence="8 9">2.7.1.39</ecNumber>
    </recommendedName>
</protein>
<dbReference type="GO" id="GO:0004413">
    <property type="term" value="F:homoserine kinase activity"/>
    <property type="evidence" value="ECO:0007669"/>
    <property type="project" value="UniProtKB-UniRule"/>
</dbReference>
<keyword evidence="12" id="KW-1185">Reference proteome</keyword>
<dbReference type="HAMAP" id="MF_00301">
    <property type="entry name" value="Homoser_kinase_2"/>
    <property type="match status" value="1"/>
</dbReference>
<keyword evidence="6 8" id="KW-0067">ATP-binding</keyword>
<evidence type="ECO:0000256" key="7">
    <source>
        <dbReference type="ARBA" id="ARBA00038240"/>
    </source>
</evidence>
<gene>
    <name evidence="8" type="primary">thrB</name>
    <name evidence="11" type="ORF">HNQ59_001267</name>
</gene>
<dbReference type="SUPFAM" id="SSF56112">
    <property type="entry name" value="Protein kinase-like (PK-like)"/>
    <property type="match status" value="1"/>
</dbReference>
<keyword evidence="3 8" id="KW-0791">Threonine biosynthesis</keyword>
<evidence type="ECO:0000256" key="5">
    <source>
        <dbReference type="ARBA" id="ARBA00022777"/>
    </source>
</evidence>
<evidence type="ECO:0000313" key="12">
    <source>
        <dbReference type="Proteomes" id="UP000575898"/>
    </source>
</evidence>